<dbReference type="InterPro" id="IPR023210">
    <property type="entry name" value="NADP_OxRdtase_dom"/>
</dbReference>
<dbReference type="PROSITE" id="PS00798">
    <property type="entry name" value="ALDOKETO_REDUCTASE_1"/>
    <property type="match status" value="1"/>
</dbReference>
<name>A0A674I2S2_9SAUR</name>
<dbReference type="Gene3D" id="3.20.20.100">
    <property type="entry name" value="NADP-dependent oxidoreductase domain"/>
    <property type="match status" value="1"/>
</dbReference>
<evidence type="ECO:0000256" key="3">
    <source>
        <dbReference type="ARBA" id="ARBA00023002"/>
    </source>
</evidence>
<dbReference type="InterPro" id="IPR018170">
    <property type="entry name" value="Aldo/ket_reductase_CS"/>
</dbReference>
<reference evidence="5" key="1">
    <citation type="submission" date="2025-08" db="UniProtKB">
        <authorList>
            <consortium name="Ensembl"/>
        </authorList>
    </citation>
    <scope>IDENTIFICATION</scope>
</reference>
<proteinExistence type="inferred from homology"/>
<dbReference type="Proteomes" id="UP000472274">
    <property type="component" value="Unplaced"/>
</dbReference>
<dbReference type="PRINTS" id="PR00069">
    <property type="entry name" value="ALDKETRDTASE"/>
</dbReference>
<dbReference type="Pfam" id="PF00248">
    <property type="entry name" value="Aldo_ket_red"/>
    <property type="match status" value="1"/>
</dbReference>
<dbReference type="Ensembl" id="ENSTMTT00000002446.1">
    <property type="protein sequence ID" value="ENSTMTP00000002358.1"/>
    <property type="gene ID" value="ENSTMTG00000001838.1"/>
</dbReference>
<reference evidence="5" key="2">
    <citation type="submission" date="2025-09" db="UniProtKB">
        <authorList>
            <consortium name="Ensembl"/>
        </authorList>
    </citation>
    <scope>IDENTIFICATION</scope>
</reference>
<evidence type="ECO:0000313" key="5">
    <source>
        <dbReference type="Ensembl" id="ENSTMTP00000002358.1"/>
    </source>
</evidence>
<dbReference type="PANTHER" id="PTHR43827">
    <property type="entry name" value="2,5-DIKETO-D-GLUCONIC ACID REDUCTASE"/>
    <property type="match status" value="1"/>
</dbReference>
<protein>
    <recommendedName>
        <fullName evidence="4">NADP-dependent oxidoreductase domain-containing protein</fullName>
    </recommendedName>
</protein>
<accession>A0A674I2S2</accession>
<evidence type="ECO:0000313" key="6">
    <source>
        <dbReference type="Proteomes" id="UP000472274"/>
    </source>
</evidence>
<keyword evidence="2" id="KW-0521">NADP</keyword>
<dbReference type="InterPro" id="IPR020471">
    <property type="entry name" value="AKR"/>
</dbReference>
<keyword evidence="6" id="KW-1185">Reference proteome</keyword>
<keyword evidence="3" id="KW-0560">Oxidoreductase</keyword>
<dbReference type="AlphaFoldDB" id="A0A674I2S2"/>
<dbReference type="InParanoid" id="A0A674I2S2"/>
<dbReference type="SUPFAM" id="SSF51430">
    <property type="entry name" value="NAD(P)-linked oxidoreductase"/>
    <property type="match status" value="1"/>
</dbReference>
<sequence length="121" mass="12981">LSSSCPEIGGGIPNTWAELVSQCVEAALAHGYRSFDTAAVYGNEAAIGQALGALLPLHGLARSDVFLTTKLGPRDQGKAEAEAACLRSLEQLACGYLDLYLIHWPGSHKKYRFLLQLPQIV</sequence>
<dbReference type="InterPro" id="IPR036812">
    <property type="entry name" value="NAD(P)_OxRdtase_dom_sf"/>
</dbReference>
<evidence type="ECO:0000256" key="2">
    <source>
        <dbReference type="ARBA" id="ARBA00022857"/>
    </source>
</evidence>
<dbReference type="GeneTree" id="ENSGT00940000164916"/>
<dbReference type="PANTHER" id="PTHR43827:SF3">
    <property type="entry name" value="NADP-DEPENDENT OXIDOREDUCTASE DOMAIN-CONTAINING PROTEIN"/>
    <property type="match status" value="1"/>
</dbReference>
<dbReference type="GO" id="GO:0016616">
    <property type="term" value="F:oxidoreductase activity, acting on the CH-OH group of donors, NAD or NADP as acceptor"/>
    <property type="evidence" value="ECO:0007669"/>
    <property type="project" value="UniProtKB-ARBA"/>
</dbReference>
<comment type="similarity">
    <text evidence="1">Belongs to the aldo/keto reductase family.</text>
</comment>
<evidence type="ECO:0000259" key="4">
    <source>
        <dbReference type="Pfam" id="PF00248"/>
    </source>
</evidence>
<organism evidence="5 6">
    <name type="scientific">Terrapene triunguis</name>
    <name type="common">Three-toed box turtle</name>
    <dbReference type="NCBI Taxonomy" id="2587831"/>
    <lineage>
        <taxon>Eukaryota</taxon>
        <taxon>Metazoa</taxon>
        <taxon>Chordata</taxon>
        <taxon>Craniata</taxon>
        <taxon>Vertebrata</taxon>
        <taxon>Euteleostomi</taxon>
        <taxon>Archelosauria</taxon>
        <taxon>Testudinata</taxon>
        <taxon>Testudines</taxon>
        <taxon>Cryptodira</taxon>
        <taxon>Durocryptodira</taxon>
        <taxon>Testudinoidea</taxon>
        <taxon>Emydidae</taxon>
        <taxon>Terrapene</taxon>
    </lineage>
</organism>
<feature type="domain" description="NADP-dependent oxidoreductase" evidence="4">
    <location>
        <begin position="19"/>
        <end position="110"/>
    </location>
</feature>
<evidence type="ECO:0000256" key="1">
    <source>
        <dbReference type="ARBA" id="ARBA00007905"/>
    </source>
</evidence>